<protein>
    <submittedName>
        <fullName evidence="1">Uncharacterized protein</fullName>
    </submittedName>
</protein>
<evidence type="ECO:0000313" key="1">
    <source>
        <dbReference type="EMBL" id="JAD58527.1"/>
    </source>
</evidence>
<reference evidence="1" key="1">
    <citation type="submission" date="2014-09" db="EMBL/GenBank/DDBJ databases">
        <authorList>
            <person name="Magalhaes I.L.F."/>
            <person name="Oliveira U."/>
            <person name="Santos F.R."/>
            <person name="Vidigal T.H.D.A."/>
            <person name="Brescovit A.D."/>
            <person name="Santos A.J."/>
        </authorList>
    </citation>
    <scope>NUCLEOTIDE SEQUENCE</scope>
    <source>
        <tissue evidence="1">Shoot tissue taken approximately 20 cm above the soil surface</tissue>
    </source>
</reference>
<proteinExistence type="predicted"/>
<accession>A0A0A9BGW2</accession>
<sequence length="33" mass="3872">MTSRCSEILWPSRRYLSCAYLVQLKPQKALICI</sequence>
<dbReference type="AlphaFoldDB" id="A0A0A9BGW2"/>
<dbReference type="EMBL" id="GBRH01239368">
    <property type="protein sequence ID" value="JAD58527.1"/>
    <property type="molecule type" value="Transcribed_RNA"/>
</dbReference>
<name>A0A0A9BGW2_ARUDO</name>
<reference evidence="1" key="2">
    <citation type="journal article" date="2015" name="Data Brief">
        <title>Shoot transcriptome of the giant reed, Arundo donax.</title>
        <authorList>
            <person name="Barrero R.A."/>
            <person name="Guerrero F.D."/>
            <person name="Moolhuijzen P."/>
            <person name="Goolsby J.A."/>
            <person name="Tidwell J."/>
            <person name="Bellgard S.E."/>
            <person name="Bellgard M.I."/>
        </authorList>
    </citation>
    <scope>NUCLEOTIDE SEQUENCE</scope>
    <source>
        <tissue evidence="1">Shoot tissue taken approximately 20 cm above the soil surface</tissue>
    </source>
</reference>
<organism evidence="1">
    <name type="scientific">Arundo donax</name>
    <name type="common">Giant reed</name>
    <name type="synonym">Donax arundinaceus</name>
    <dbReference type="NCBI Taxonomy" id="35708"/>
    <lineage>
        <taxon>Eukaryota</taxon>
        <taxon>Viridiplantae</taxon>
        <taxon>Streptophyta</taxon>
        <taxon>Embryophyta</taxon>
        <taxon>Tracheophyta</taxon>
        <taxon>Spermatophyta</taxon>
        <taxon>Magnoliopsida</taxon>
        <taxon>Liliopsida</taxon>
        <taxon>Poales</taxon>
        <taxon>Poaceae</taxon>
        <taxon>PACMAD clade</taxon>
        <taxon>Arundinoideae</taxon>
        <taxon>Arundineae</taxon>
        <taxon>Arundo</taxon>
    </lineage>
</organism>